<dbReference type="GO" id="GO:0003677">
    <property type="term" value="F:DNA binding"/>
    <property type="evidence" value="ECO:0007669"/>
    <property type="project" value="InterPro"/>
</dbReference>
<dbReference type="Pfam" id="PF00589">
    <property type="entry name" value="Phage_integrase"/>
    <property type="match status" value="1"/>
</dbReference>
<dbReference type="Gene3D" id="1.10.443.10">
    <property type="entry name" value="Intergrase catalytic core"/>
    <property type="match status" value="1"/>
</dbReference>
<evidence type="ECO:0000256" key="1">
    <source>
        <dbReference type="ARBA" id="ARBA00023172"/>
    </source>
</evidence>
<protein>
    <recommendedName>
        <fullName evidence="2">Tyr recombinase domain-containing protein</fullName>
    </recommendedName>
</protein>
<dbReference type="AlphaFoldDB" id="A0A5J4QDX3"/>
<evidence type="ECO:0000259" key="2">
    <source>
        <dbReference type="PROSITE" id="PS51898"/>
    </source>
</evidence>
<evidence type="ECO:0000313" key="3">
    <source>
        <dbReference type="EMBL" id="KAA6319825.1"/>
    </source>
</evidence>
<accession>A0A5J4QDX3</accession>
<organism evidence="3">
    <name type="scientific">termite gut metagenome</name>
    <dbReference type="NCBI Taxonomy" id="433724"/>
    <lineage>
        <taxon>unclassified sequences</taxon>
        <taxon>metagenomes</taxon>
        <taxon>organismal metagenomes</taxon>
    </lineage>
</organism>
<name>A0A5J4QDX3_9ZZZZ</name>
<dbReference type="InterPro" id="IPR013762">
    <property type="entry name" value="Integrase-like_cat_sf"/>
</dbReference>
<gene>
    <name evidence="3" type="ORF">EZS27_030325</name>
</gene>
<dbReference type="PROSITE" id="PS51898">
    <property type="entry name" value="TYR_RECOMBINASE"/>
    <property type="match status" value="1"/>
</dbReference>
<keyword evidence="1" id="KW-0233">DNA recombination</keyword>
<dbReference type="SUPFAM" id="SSF56349">
    <property type="entry name" value="DNA breaking-rejoining enzymes"/>
    <property type="match status" value="1"/>
</dbReference>
<dbReference type="CDD" id="cd01185">
    <property type="entry name" value="INTN1_C_like"/>
    <property type="match status" value="1"/>
</dbReference>
<feature type="domain" description="Tyr recombinase" evidence="2">
    <location>
        <begin position="250"/>
        <end position="442"/>
    </location>
</feature>
<proteinExistence type="predicted"/>
<comment type="caution">
    <text evidence="3">The sequence shown here is derived from an EMBL/GenBank/DDBJ whole genome shotgun (WGS) entry which is preliminary data.</text>
</comment>
<dbReference type="GO" id="GO:0015074">
    <property type="term" value="P:DNA integration"/>
    <property type="evidence" value="ECO:0007669"/>
    <property type="project" value="InterPro"/>
</dbReference>
<sequence length="445" mass="52478">MKVSAFIRKTAKKNDTESQATIYFRLRDNGKDYKVASELTINPNHWSPEKQGYKDRVALISDEKKIKLNDEIQNIISLITNNYKADANAEWLTETLDRYHHPNKYKTEEQLALETKPTFQQLLNDFLLKHKLSEVRKKNFRVICRAMMRYELFVRATKRGQKAFALDIDILTPDTLHDMWDFFENEHIYYEKYPALYETIPEKRAPKPRGKNTLIDCFCRIRTFFLWCYDKKKTTNRPFDEFRIDECTYGTPVYITLQERNILFEKDLSDHPEIEVQRDIFVFQSLIGCRIGDFYRMTKRNLINGAIEYIPRKTKEGNPVTIRVPLNDKARAILEKYKDCEGNSLLPFTYEQRYNEAIKEAFKLAGIDRMVTILDPLTNDEVKKPLYEVASSHMARRTFIGNIYKKVKDPNLVGALSGHKEGSKAFSRYREIDEDMKKELVSMLD</sequence>
<dbReference type="InterPro" id="IPR011010">
    <property type="entry name" value="DNA_brk_join_enz"/>
</dbReference>
<reference evidence="3" key="1">
    <citation type="submission" date="2019-03" db="EMBL/GenBank/DDBJ databases">
        <title>Single cell metagenomics reveals metabolic interactions within the superorganism composed of flagellate Streblomastix strix and complex community of Bacteroidetes bacteria on its surface.</title>
        <authorList>
            <person name="Treitli S.C."/>
            <person name="Kolisko M."/>
            <person name="Husnik F."/>
            <person name="Keeling P."/>
            <person name="Hampl V."/>
        </authorList>
    </citation>
    <scope>NUCLEOTIDE SEQUENCE</scope>
    <source>
        <strain evidence="3">STM</strain>
    </source>
</reference>
<dbReference type="InterPro" id="IPR002104">
    <property type="entry name" value="Integrase_catalytic"/>
</dbReference>
<dbReference type="EMBL" id="SNRY01003763">
    <property type="protein sequence ID" value="KAA6319825.1"/>
    <property type="molecule type" value="Genomic_DNA"/>
</dbReference>
<dbReference type="GO" id="GO:0006310">
    <property type="term" value="P:DNA recombination"/>
    <property type="evidence" value="ECO:0007669"/>
    <property type="project" value="UniProtKB-KW"/>
</dbReference>